<reference evidence="1" key="1">
    <citation type="submission" date="2023-12" db="EMBL/GenBank/DDBJ databases">
        <title>Genome assembly of Anisodus tanguticus.</title>
        <authorList>
            <person name="Wang Y.-J."/>
        </authorList>
    </citation>
    <scope>NUCLEOTIDE SEQUENCE</scope>
    <source>
        <strain evidence="1">KB-2021</strain>
        <tissue evidence="1">Leaf</tissue>
    </source>
</reference>
<dbReference type="Proteomes" id="UP001291623">
    <property type="component" value="Unassembled WGS sequence"/>
</dbReference>
<evidence type="ECO:0000313" key="2">
    <source>
        <dbReference type="Proteomes" id="UP001291623"/>
    </source>
</evidence>
<dbReference type="EMBL" id="JAVYJV010000005">
    <property type="protein sequence ID" value="KAK4371316.1"/>
    <property type="molecule type" value="Genomic_DNA"/>
</dbReference>
<protein>
    <submittedName>
        <fullName evidence="1">Uncharacterized protein</fullName>
    </submittedName>
</protein>
<name>A0AAE1SMB5_9SOLA</name>
<accession>A0AAE1SMB5</accession>
<sequence length="112" mass="12460">MDYYQVIFYKLHDNIFNAVKLDKCPTVQENLPCRSELEPIDLRMRGANVVSSTKHLYQILLFSDGGSGTATLSSEDGDAGRGDSGKGRRWAMEISMAVLSEISTREGEKGER</sequence>
<keyword evidence="2" id="KW-1185">Reference proteome</keyword>
<organism evidence="1 2">
    <name type="scientific">Anisodus tanguticus</name>
    <dbReference type="NCBI Taxonomy" id="243964"/>
    <lineage>
        <taxon>Eukaryota</taxon>
        <taxon>Viridiplantae</taxon>
        <taxon>Streptophyta</taxon>
        <taxon>Embryophyta</taxon>
        <taxon>Tracheophyta</taxon>
        <taxon>Spermatophyta</taxon>
        <taxon>Magnoliopsida</taxon>
        <taxon>eudicotyledons</taxon>
        <taxon>Gunneridae</taxon>
        <taxon>Pentapetalae</taxon>
        <taxon>asterids</taxon>
        <taxon>lamiids</taxon>
        <taxon>Solanales</taxon>
        <taxon>Solanaceae</taxon>
        <taxon>Solanoideae</taxon>
        <taxon>Hyoscyameae</taxon>
        <taxon>Anisodus</taxon>
    </lineage>
</organism>
<gene>
    <name evidence="1" type="ORF">RND71_010791</name>
</gene>
<evidence type="ECO:0000313" key="1">
    <source>
        <dbReference type="EMBL" id="KAK4371316.1"/>
    </source>
</evidence>
<proteinExistence type="predicted"/>
<comment type="caution">
    <text evidence="1">The sequence shown here is derived from an EMBL/GenBank/DDBJ whole genome shotgun (WGS) entry which is preliminary data.</text>
</comment>
<dbReference type="AlphaFoldDB" id="A0AAE1SMB5"/>